<feature type="transmembrane region" description="Helical" evidence="1">
    <location>
        <begin position="209"/>
        <end position="230"/>
    </location>
</feature>
<evidence type="ECO:0000256" key="1">
    <source>
        <dbReference type="SAM" id="Phobius"/>
    </source>
</evidence>
<feature type="transmembrane region" description="Helical" evidence="1">
    <location>
        <begin position="132"/>
        <end position="159"/>
    </location>
</feature>
<protein>
    <submittedName>
        <fullName evidence="2">Putative membrane protein</fullName>
    </submittedName>
</protein>
<feature type="transmembrane region" description="Helical" evidence="1">
    <location>
        <begin position="289"/>
        <end position="314"/>
    </location>
</feature>
<feature type="transmembrane region" description="Helical" evidence="1">
    <location>
        <begin position="86"/>
        <end position="111"/>
    </location>
</feature>
<accession>A0A2T5C5Y3</accession>
<dbReference type="RefSeq" id="WP_107821066.1">
    <property type="nucleotide sequence ID" value="NZ_OY782574.1"/>
</dbReference>
<gene>
    <name evidence="2" type="ORF">C8N47_102276</name>
</gene>
<evidence type="ECO:0000313" key="2">
    <source>
        <dbReference type="EMBL" id="PTN10291.1"/>
    </source>
</evidence>
<evidence type="ECO:0000313" key="3">
    <source>
        <dbReference type="Proteomes" id="UP000243525"/>
    </source>
</evidence>
<dbReference type="Proteomes" id="UP000243525">
    <property type="component" value="Unassembled WGS sequence"/>
</dbReference>
<name>A0A2T5C5Y3_9BACT</name>
<dbReference type="AlphaFoldDB" id="A0A2T5C5Y3"/>
<keyword evidence="1" id="KW-0472">Membrane</keyword>
<dbReference type="EMBL" id="QAAD01000002">
    <property type="protein sequence ID" value="PTN10291.1"/>
    <property type="molecule type" value="Genomic_DNA"/>
</dbReference>
<feature type="transmembrane region" description="Helical" evidence="1">
    <location>
        <begin position="12"/>
        <end position="32"/>
    </location>
</feature>
<dbReference type="OrthoDB" id="866547at2"/>
<feature type="transmembrane region" description="Helical" evidence="1">
    <location>
        <begin position="356"/>
        <end position="376"/>
    </location>
</feature>
<proteinExistence type="predicted"/>
<feature type="transmembrane region" description="Helical" evidence="1">
    <location>
        <begin position="326"/>
        <end position="344"/>
    </location>
</feature>
<reference evidence="2 3" key="1">
    <citation type="submission" date="2018-04" db="EMBL/GenBank/DDBJ databases">
        <title>Genomic Encyclopedia of Archaeal and Bacterial Type Strains, Phase II (KMG-II): from individual species to whole genera.</title>
        <authorList>
            <person name="Goeker M."/>
        </authorList>
    </citation>
    <scope>NUCLEOTIDE SEQUENCE [LARGE SCALE GENOMIC DNA]</scope>
    <source>
        <strain evidence="2 3">DSM 28823</strain>
    </source>
</reference>
<dbReference type="InterPro" id="IPR018650">
    <property type="entry name" value="STSV1_Orf64"/>
</dbReference>
<keyword evidence="1" id="KW-1133">Transmembrane helix</keyword>
<comment type="caution">
    <text evidence="2">The sequence shown here is derived from an EMBL/GenBank/DDBJ whole genome shotgun (WGS) entry which is preliminary data.</text>
</comment>
<sequence length="493" mass="56936">MNPKSVLNTRNYILLLFCLLFLSIPVLNHYFYRTSALDLGIFNHAIYNYAHFKTSYFSLGLTPQETGIIECLGNHFSPLIFLLAPFYFIFGTYTLLIVQVAFIIAGGIGSYRYSSLLTENEFTKQTVMIHFFCIWGIYSALAFDFHLNVIAAMLVPWLFVFNKKGNIKSLLLVSILILLTRENMSLWLAFIFTGLWIDKKLRFSGFTKLIYPAAIAISIIYFVTVTSYIMPGFVPYESSGQLARYSHLGNNLSEIVKTIILEPFQSVKMLFSNTKQGDIYQPIKTELHLMVLLAGGWLFLFRPSFLVMLVPIYFQKLLSNDPGMWGINYHYSIEFVPILSLLFIEVTSGINHKKWLYPVTLSILVLTASSTTYTFFHRKSIWYTEVKANPFSPTHYKSNLQIQTINHQLNTIPQNSAVSCHYSLAPHLAYREEIYHFPNIKNAEYIVLLKNTTSFYPLQKDEYLEKIEAYRNSEIFSIWSESNDLIIFSKSKK</sequence>
<keyword evidence="1" id="KW-0812">Transmembrane</keyword>
<dbReference type="Pfam" id="PF09852">
    <property type="entry name" value="DUF2079"/>
    <property type="match status" value="1"/>
</dbReference>
<organism evidence="2 3">
    <name type="scientific">Mangrovibacterium marinum</name>
    <dbReference type="NCBI Taxonomy" id="1639118"/>
    <lineage>
        <taxon>Bacteria</taxon>
        <taxon>Pseudomonadati</taxon>
        <taxon>Bacteroidota</taxon>
        <taxon>Bacteroidia</taxon>
        <taxon>Marinilabiliales</taxon>
        <taxon>Prolixibacteraceae</taxon>
        <taxon>Mangrovibacterium</taxon>
    </lineage>
</organism>
<feature type="transmembrane region" description="Helical" evidence="1">
    <location>
        <begin position="171"/>
        <end position="197"/>
    </location>
</feature>
<keyword evidence="3" id="KW-1185">Reference proteome</keyword>